<reference evidence="2" key="1">
    <citation type="submission" date="2018-05" db="EMBL/GenBank/DDBJ databases">
        <authorList>
            <person name="Lanie J.A."/>
            <person name="Ng W.-L."/>
            <person name="Kazmierczak K.M."/>
            <person name="Andrzejewski T.M."/>
            <person name="Davidsen T.M."/>
            <person name="Wayne K.J."/>
            <person name="Tettelin H."/>
            <person name="Glass J.I."/>
            <person name="Rusch D."/>
            <person name="Podicherti R."/>
            <person name="Tsui H.-C.T."/>
            <person name="Winkler M.E."/>
        </authorList>
    </citation>
    <scope>NUCLEOTIDE SEQUENCE</scope>
</reference>
<protein>
    <submittedName>
        <fullName evidence="2">Uncharacterized protein</fullName>
    </submittedName>
</protein>
<accession>A0A382CHM0</accession>
<keyword evidence="1" id="KW-1133">Transmembrane helix</keyword>
<sequence length="70" mass="7506">VPTNIKISVSVIVALVGMGAFFLEQQFGDRVVGVVAILLAVFMILSIWIFPETKGTDNDNKGGCHAGEDR</sequence>
<feature type="non-terminal residue" evidence="2">
    <location>
        <position position="1"/>
    </location>
</feature>
<evidence type="ECO:0000256" key="1">
    <source>
        <dbReference type="SAM" id="Phobius"/>
    </source>
</evidence>
<dbReference type="AlphaFoldDB" id="A0A382CHM0"/>
<dbReference type="EMBL" id="UINC01034463">
    <property type="protein sequence ID" value="SVB25334.1"/>
    <property type="molecule type" value="Genomic_DNA"/>
</dbReference>
<proteinExistence type="predicted"/>
<gene>
    <name evidence="2" type="ORF">METZ01_LOCUS178188</name>
</gene>
<organism evidence="2">
    <name type="scientific">marine metagenome</name>
    <dbReference type="NCBI Taxonomy" id="408172"/>
    <lineage>
        <taxon>unclassified sequences</taxon>
        <taxon>metagenomes</taxon>
        <taxon>ecological metagenomes</taxon>
    </lineage>
</organism>
<evidence type="ECO:0000313" key="2">
    <source>
        <dbReference type="EMBL" id="SVB25334.1"/>
    </source>
</evidence>
<feature type="transmembrane region" description="Helical" evidence="1">
    <location>
        <begin position="31"/>
        <end position="50"/>
    </location>
</feature>
<keyword evidence="1" id="KW-0472">Membrane</keyword>
<name>A0A382CHM0_9ZZZZ</name>
<keyword evidence="1" id="KW-0812">Transmembrane</keyword>
<feature type="transmembrane region" description="Helical" evidence="1">
    <location>
        <begin position="6"/>
        <end position="24"/>
    </location>
</feature>